<accession>C4J0T3</accession>
<dbReference type="EMBL" id="BT084430">
    <property type="protein sequence ID" value="ACR34783.1"/>
    <property type="molecule type" value="mRNA"/>
</dbReference>
<organism evidence="1">
    <name type="scientific">Zea mays</name>
    <name type="common">Maize</name>
    <dbReference type="NCBI Taxonomy" id="4577"/>
    <lineage>
        <taxon>Eukaryota</taxon>
        <taxon>Viridiplantae</taxon>
        <taxon>Streptophyta</taxon>
        <taxon>Embryophyta</taxon>
        <taxon>Tracheophyta</taxon>
        <taxon>Spermatophyta</taxon>
        <taxon>Magnoliopsida</taxon>
        <taxon>Liliopsida</taxon>
        <taxon>Poales</taxon>
        <taxon>Poaceae</taxon>
        <taxon>PACMAD clade</taxon>
        <taxon>Panicoideae</taxon>
        <taxon>Andropogonodae</taxon>
        <taxon>Andropogoneae</taxon>
        <taxon>Tripsacinae</taxon>
        <taxon>Zea</taxon>
    </lineage>
</organism>
<sequence>MLLERVVAEACRASSAGRSVAADSGEDAGVDVKADEFIARFYAQMKLQRQISWLQYNEMMERSIS</sequence>
<dbReference type="InterPro" id="IPR008480">
    <property type="entry name" value="DUF761_pln"/>
</dbReference>
<dbReference type="PANTHER" id="PTHR33098">
    <property type="entry name" value="COTTON FIBER (DUF761)"/>
    <property type="match status" value="1"/>
</dbReference>
<dbReference type="AlphaFoldDB" id="C4J0T3"/>
<name>C4J0T3_MAIZE</name>
<dbReference type="PANTHER" id="PTHR33098:SF53">
    <property type="entry name" value="OS05G0540900 PROTEIN"/>
    <property type="match status" value="1"/>
</dbReference>
<dbReference type="ExpressionAtlas" id="C4J0T3">
    <property type="expression patterns" value="baseline and differential"/>
</dbReference>
<proteinExistence type="evidence at transcript level"/>
<protein>
    <submittedName>
        <fullName evidence="1">Uncharacterized protein</fullName>
    </submittedName>
</protein>
<reference evidence="1" key="1">
    <citation type="journal article" date="2009" name="PLoS Genet.">
        <title>Sequencing, mapping, and analysis of 27,455 maize full-length cDNAs.</title>
        <authorList>
            <person name="Soderlund C."/>
            <person name="Descour A."/>
            <person name="Kudrna D."/>
            <person name="Bomhoff M."/>
            <person name="Boyd L."/>
            <person name="Currie J."/>
            <person name="Angelova A."/>
            <person name="Collura K."/>
            <person name="Wissotski M."/>
            <person name="Ashley E."/>
            <person name="Morrow D."/>
            <person name="Fernandes J."/>
            <person name="Walbot V."/>
            <person name="Yu Y."/>
        </authorList>
    </citation>
    <scope>NUCLEOTIDE SEQUENCE</scope>
    <source>
        <strain evidence="1">B73</strain>
    </source>
</reference>
<dbReference type="Pfam" id="PF05553">
    <property type="entry name" value="DUF761"/>
    <property type="match status" value="1"/>
</dbReference>
<evidence type="ECO:0000313" key="1">
    <source>
        <dbReference type="EMBL" id="ACR34783.1"/>
    </source>
</evidence>